<evidence type="ECO:0000256" key="5">
    <source>
        <dbReference type="ARBA" id="ARBA00022898"/>
    </source>
</evidence>
<dbReference type="GO" id="GO:0004794">
    <property type="term" value="F:threonine deaminase activity"/>
    <property type="evidence" value="ECO:0007669"/>
    <property type="project" value="UniProtKB-EC"/>
</dbReference>
<evidence type="ECO:0000313" key="11">
    <source>
        <dbReference type="Proteomes" id="UP000242699"/>
    </source>
</evidence>
<evidence type="ECO:0000256" key="1">
    <source>
        <dbReference type="ARBA" id="ARBA00001274"/>
    </source>
</evidence>
<dbReference type="CDD" id="cd01562">
    <property type="entry name" value="Thr-dehyd"/>
    <property type="match status" value="1"/>
</dbReference>
<dbReference type="Pfam" id="PF00291">
    <property type="entry name" value="PALP"/>
    <property type="match status" value="1"/>
</dbReference>
<organism evidence="10 11">
    <name type="scientific">Sulfobacillus benefaciens</name>
    <dbReference type="NCBI Taxonomy" id="453960"/>
    <lineage>
        <taxon>Bacteria</taxon>
        <taxon>Bacillati</taxon>
        <taxon>Bacillota</taxon>
        <taxon>Clostridia</taxon>
        <taxon>Eubacteriales</taxon>
        <taxon>Clostridiales Family XVII. Incertae Sedis</taxon>
        <taxon>Sulfobacillus</taxon>
    </lineage>
</organism>
<protein>
    <recommendedName>
        <fullName evidence="4">threonine ammonia-lyase</fullName>
        <ecNumber evidence="4">4.3.1.19</ecNumber>
    </recommendedName>
    <alternativeName>
        <fullName evidence="8">Threonine deaminase</fullName>
    </alternativeName>
</protein>
<evidence type="ECO:0000256" key="2">
    <source>
        <dbReference type="ARBA" id="ARBA00001933"/>
    </source>
</evidence>
<dbReference type="GO" id="GO:0006567">
    <property type="term" value="P:L-threonine catabolic process"/>
    <property type="evidence" value="ECO:0007669"/>
    <property type="project" value="TreeGrafter"/>
</dbReference>
<evidence type="ECO:0000256" key="8">
    <source>
        <dbReference type="ARBA" id="ARBA00031427"/>
    </source>
</evidence>
<dbReference type="InterPro" id="IPR050147">
    <property type="entry name" value="Ser/Thr_Dehydratase"/>
</dbReference>
<comment type="catalytic activity">
    <reaction evidence="1">
        <text>L-threonine = 2-oxobutanoate + NH4(+)</text>
        <dbReference type="Rhea" id="RHEA:22108"/>
        <dbReference type="ChEBI" id="CHEBI:16763"/>
        <dbReference type="ChEBI" id="CHEBI:28938"/>
        <dbReference type="ChEBI" id="CHEBI:57926"/>
        <dbReference type="EC" id="4.3.1.19"/>
    </reaction>
</comment>
<dbReference type="AlphaFoldDB" id="A0A2T2X6T2"/>
<evidence type="ECO:0000256" key="3">
    <source>
        <dbReference type="ARBA" id="ARBA00010869"/>
    </source>
</evidence>
<dbReference type="InterPro" id="IPR000634">
    <property type="entry name" value="Ser/Thr_deHydtase_PyrdxlP-BS"/>
</dbReference>
<dbReference type="EC" id="4.3.1.19" evidence="4"/>
<dbReference type="GO" id="GO:0009097">
    <property type="term" value="P:isoleucine biosynthetic process"/>
    <property type="evidence" value="ECO:0007669"/>
    <property type="project" value="TreeGrafter"/>
</dbReference>
<dbReference type="Proteomes" id="UP000242699">
    <property type="component" value="Unassembled WGS sequence"/>
</dbReference>
<dbReference type="Gene3D" id="3.40.50.1100">
    <property type="match status" value="2"/>
</dbReference>
<dbReference type="GO" id="GO:0003941">
    <property type="term" value="F:L-serine ammonia-lyase activity"/>
    <property type="evidence" value="ECO:0007669"/>
    <property type="project" value="TreeGrafter"/>
</dbReference>
<evidence type="ECO:0000313" key="10">
    <source>
        <dbReference type="EMBL" id="PSR30177.1"/>
    </source>
</evidence>
<accession>A0A2T2X6T2</accession>
<comment type="cofactor">
    <cofactor evidence="2">
        <name>pyridoxal 5'-phosphate</name>
        <dbReference type="ChEBI" id="CHEBI:597326"/>
    </cofactor>
</comment>
<evidence type="ECO:0000256" key="4">
    <source>
        <dbReference type="ARBA" id="ARBA00012096"/>
    </source>
</evidence>
<dbReference type="InterPro" id="IPR001926">
    <property type="entry name" value="TrpB-like_PALP"/>
</dbReference>
<dbReference type="PANTHER" id="PTHR48078:SF6">
    <property type="entry name" value="L-THREONINE DEHYDRATASE CATABOLIC TDCB"/>
    <property type="match status" value="1"/>
</dbReference>
<keyword evidence="6 10" id="KW-0456">Lyase</keyword>
<comment type="function">
    <text evidence="7">Catalyzes the anaerobic formation of alpha-ketobutyrate and ammonia from threonine in a two-step reaction. The first step involved a dehydration of threonine and a production of enamine intermediates (aminocrotonate), which tautomerizes to its imine form (iminobutyrate). Both intermediates are unstable and short-lived. The second step is the nonenzymatic hydrolysis of the enamine/imine intermediates to form 2-ketobutyrate and free ammonia. In the low water environment of the cell, the second step is accelerated by RidA.</text>
</comment>
<proteinExistence type="inferred from homology"/>
<dbReference type="GO" id="GO:0006565">
    <property type="term" value="P:L-serine catabolic process"/>
    <property type="evidence" value="ECO:0007669"/>
    <property type="project" value="TreeGrafter"/>
</dbReference>
<dbReference type="FunFam" id="3.40.50.1100:FF:000005">
    <property type="entry name" value="Threonine dehydratase catabolic"/>
    <property type="match status" value="1"/>
</dbReference>
<gene>
    <name evidence="10" type="primary">eutB</name>
    <name evidence="10" type="ORF">C7B43_06615</name>
</gene>
<evidence type="ECO:0000256" key="6">
    <source>
        <dbReference type="ARBA" id="ARBA00023239"/>
    </source>
</evidence>
<evidence type="ECO:0000259" key="9">
    <source>
        <dbReference type="Pfam" id="PF00291"/>
    </source>
</evidence>
<dbReference type="PANTHER" id="PTHR48078">
    <property type="entry name" value="THREONINE DEHYDRATASE, MITOCHONDRIAL-RELATED"/>
    <property type="match status" value="1"/>
</dbReference>
<sequence>MSDLTLWSHRVKLAARHINPYIVRTPVLPSVRLSEETGHPVWLKCEQFQPSGAFKLRGAANALLARTSEERQHGTITYSTGNHGLAVAYMGRQLGIPSTICISTRVPEAKVKALRETGARLVIQGDSQDDAKQVAENIARTNRLIMIEPFDDADVIAGQGTVGLEILAQLPDAGTVLVPLSGGGLISGISAFIKAQRPDIRVVGVSMDQGAVMYESLRRGHPVEMPEVSSLADSLQGGIGVNNRFTFQMVREYVDDIIVVTEEEIGQAMAILGQQGLIVEGAGAVGVAALFHHLELRGSIVAVLTGRNVSLSAFCRIIEHYGSR</sequence>
<dbReference type="EMBL" id="PXYT01000012">
    <property type="protein sequence ID" value="PSR30177.1"/>
    <property type="molecule type" value="Genomic_DNA"/>
</dbReference>
<dbReference type="SUPFAM" id="SSF53686">
    <property type="entry name" value="Tryptophan synthase beta subunit-like PLP-dependent enzymes"/>
    <property type="match status" value="1"/>
</dbReference>
<evidence type="ECO:0000256" key="7">
    <source>
        <dbReference type="ARBA" id="ARBA00025527"/>
    </source>
</evidence>
<name>A0A2T2X6T2_9FIRM</name>
<keyword evidence="5" id="KW-0663">Pyridoxal phosphate</keyword>
<feature type="domain" description="Tryptophan synthase beta chain-like PALP" evidence="9">
    <location>
        <begin position="19"/>
        <end position="306"/>
    </location>
</feature>
<comment type="caution">
    <text evidence="10">The sequence shown here is derived from an EMBL/GenBank/DDBJ whole genome shotgun (WGS) entry which is preliminary data.</text>
</comment>
<comment type="similarity">
    <text evidence="3">Belongs to the serine/threonine dehydratase family.</text>
</comment>
<dbReference type="PROSITE" id="PS00165">
    <property type="entry name" value="DEHYDRATASE_SER_THR"/>
    <property type="match status" value="1"/>
</dbReference>
<dbReference type="InterPro" id="IPR036052">
    <property type="entry name" value="TrpB-like_PALP_sf"/>
</dbReference>
<reference evidence="10 11" key="1">
    <citation type="journal article" date="2014" name="BMC Genomics">
        <title>Comparison of environmental and isolate Sulfobacillus genomes reveals diverse carbon, sulfur, nitrogen, and hydrogen metabolisms.</title>
        <authorList>
            <person name="Justice N.B."/>
            <person name="Norman A."/>
            <person name="Brown C.T."/>
            <person name="Singh A."/>
            <person name="Thomas B.C."/>
            <person name="Banfield J.F."/>
        </authorList>
    </citation>
    <scope>NUCLEOTIDE SEQUENCE [LARGE SCALE GENOMIC DNA]</scope>
    <source>
        <strain evidence="10">AMDSBA1</strain>
    </source>
</reference>
<dbReference type="GO" id="GO:0030170">
    <property type="term" value="F:pyridoxal phosphate binding"/>
    <property type="evidence" value="ECO:0007669"/>
    <property type="project" value="InterPro"/>
</dbReference>